<evidence type="ECO:0000313" key="1">
    <source>
        <dbReference type="EMBL" id="ABW66062.1"/>
    </source>
</evidence>
<organism evidence="1 2">
    <name type="scientific">Desulfosudis oleivorans (strain DSM 6200 / JCM 39069 / Hxd3)</name>
    <name type="common">Desulfococcus oleovorans</name>
    <dbReference type="NCBI Taxonomy" id="96561"/>
    <lineage>
        <taxon>Bacteria</taxon>
        <taxon>Pseudomonadati</taxon>
        <taxon>Thermodesulfobacteriota</taxon>
        <taxon>Desulfobacteria</taxon>
        <taxon>Desulfobacterales</taxon>
        <taxon>Desulfosudaceae</taxon>
        <taxon>Desulfosudis</taxon>
    </lineage>
</organism>
<dbReference type="AlphaFoldDB" id="A8ZS44"/>
<sequence length="333" mass="38771">MHPNLFHFATSELSQDAVLCWLLSWAENNHRQHYPHLHKVAKNLLDSIYQRSGAKAPAAFSSIEIRKQDGGIDILCIINHEMAILIEDKAGMKQHSDQLARYKEYVFKKLGFAADKVIQVYIQTGDQSDYSEVEKHGYQVLRRLDLLDIFEDEAGLAARSQSDIFRDFSDYLRQEENEVQSYLVSPPSQWSWNAWKGFYAEVQQQLQDGNWDYVPNPAGGFLGFWWHFVGTDEYEIYLQLEQENLCFKIFVENAEKRRHLRQHWYEKIILKCSEHGLKARRPGRFGNGRYMTVAIMDQDYRAVDDKGIIKMAETLKTLKAAQSVMDGCMMGKR</sequence>
<dbReference type="Pfam" id="PF14281">
    <property type="entry name" value="PDDEXK_4"/>
    <property type="match status" value="1"/>
</dbReference>
<dbReference type="EMBL" id="CP000859">
    <property type="protein sequence ID" value="ABW66062.1"/>
    <property type="molecule type" value="Genomic_DNA"/>
</dbReference>
<gene>
    <name evidence="1" type="ordered locus">Dole_0252</name>
</gene>
<dbReference type="HOGENOM" id="CLU_044833_0_0_7"/>
<dbReference type="KEGG" id="dol:Dole_0252"/>
<reference evidence="1 2" key="1">
    <citation type="submission" date="2007-10" db="EMBL/GenBank/DDBJ databases">
        <title>Complete sequence of Desulfococcus oleovorans Hxd3.</title>
        <authorList>
            <consortium name="US DOE Joint Genome Institute"/>
            <person name="Copeland A."/>
            <person name="Lucas S."/>
            <person name="Lapidus A."/>
            <person name="Barry K."/>
            <person name="Glavina del Rio T."/>
            <person name="Dalin E."/>
            <person name="Tice H."/>
            <person name="Pitluck S."/>
            <person name="Kiss H."/>
            <person name="Brettin T."/>
            <person name="Bruce D."/>
            <person name="Detter J.C."/>
            <person name="Han C."/>
            <person name="Schmutz J."/>
            <person name="Larimer F."/>
            <person name="Land M."/>
            <person name="Hauser L."/>
            <person name="Kyrpides N."/>
            <person name="Kim E."/>
            <person name="Wawrik B."/>
            <person name="Richardson P."/>
        </authorList>
    </citation>
    <scope>NUCLEOTIDE SEQUENCE [LARGE SCALE GENOMIC DNA]</scope>
    <source>
        <strain evidence="2">DSM 6200 / JCM 39069 / Hxd3</strain>
    </source>
</reference>
<dbReference type="STRING" id="96561.Dole_0252"/>
<evidence type="ECO:0000313" key="2">
    <source>
        <dbReference type="Proteomes" id="UP000008561"/>
    </source>
</evidence>
<accession>A8ZS44</accession>
<evidence type="ECO:0008006" key="3">
    <source>
        <dbReference type="Google" id="ProtNLM"/>
    </source>
</evidence>
<dbReference type="OrthoDB" id="6796607at2"/>
<dbReference type="Proteomes" id="UP000008561">
    <property type="component" value="Chromosome"/>
</dbReference>
<keyword evidence="2" id="KW-1185">Reference proteome</keyword>
<dbReference type="RefSeq" id="WP_012173681.1">
    <property type="nucleotide sequence ID" value="NC_009943.1"/>
</dbReference>
<dbReference type="InterPro" id="IPR029470">
    <property type="entry name" value="PDDEXK_4"/>
</dbReference>
<dbReference type="eggNOG" id="ENOG502ZBUJ">
    <property type="taxonomic scope" value="Bacteria"/>
</dbReference>
<name>A8ZS44_DESOH</name>
<proteinExistence type="predicted"/>
<protein>
    <recommendedName>
        <fullName evidence="3">PD-(D/E)XK nuclease superfamily protein</fullName>
    </recommendedName>
</protein>